<dbReference type="Gene3D" id="3.30.200.20">
    <property type="entry name" value="Phosphorylase Kinase, domain 1"/>
    <property type="match status" value="1"/>
</dbReference>
<dbReference type="GO" id="GO:0004674">
    <property type="term" value="F:protein serine/threonine kinase activity"/>
    <property type="evidence" value="ECO:0007669"/>
    <property type="project" value="UniProtKB-KW"/>
</dbReference>
<evidence type="ECO:0000256" key="3">
    <source>
        <dbReference type="ARBA" id="ARBA00022527"/>
    </source>
</evidence>
<dbReference type="InterPro" id="IPR037924">
    <property type="entry name" value="Pelle_death"/>
</dbReference>
<dbReference type="FunFam" id="1.10.510.10:FF:000754">
    <property type="entry name" value="Interleukin-1 receptor-associated kinase"/>
    <property type="match status" value="1"/>
</dbReference>
<evidence type="ECO:0000256" key="2">
    <source>
        <dbReference type="ARBA" id="ARBA00012513"/>
    </source>
</evidence>
<dbReference type="PROSITE" id="PS00108">
    <property type="entry name" value="PROTEIN_KINASE_ST"/>
    <property type="match status" value="1"/>
</dbReference>
<dbReference type="GO" id="GO:0005524">
    <property type="term" value="F:ATP binding"/>
    <property type="evidence" value="ECO:0007669"/>
    <property type="project" value="UniProtKB-UniRule"/>
</dbReference>
<dbReference type="SUPFAM" id="SSF56112">
    <property type="entry name" value="Protein kinase-like (PK-like)"/>
    <property type="match status" value="1"/>
</dbReference>
<dbReference type="GO" id="GO:0005886">
    <property type="term" value="C:plasma membrane"/>
    <property type="evidence" value="ECO:0007669"/>
    <property type="project" value="TreeGrafter"/>
</dbReference>
<dbReference type="FunFam" id="3.30.200.20:FF:000572">
    <property type="entry name" value="Interleukin-1 receptor-associated kinase"/>
    <property type="match status" value="1"/>
</dbReference>
<dbReference type="FunFam" id="1.10.533.10:FF:000094">
    <property type="entry name" value="Interleukin-1 receptor-associated kinase"/>
    <property type="match status" value="1"/>
</dbReference>
<evidence type="ECO:0000256" key="10">
    <source>
        <dbReference type="PROSITE-ProRule" id="PRU10141"/>
    </source>
</evidence>
<evidence type="ECO:0000256" key="11">
    <source>
        <dbReference type="RuleBase" id="RU000304"/>
    </source>
</evidence>
<keyword evidence="4" id="KW-0808">Transferase</keyword>
<organism evidence="13">
    <name type="scientific">Nyssomyia neivai</name>
    <dbReference type="NCBI Taxonomy" id="330878"/>
    <lineage>
        <taxon>Eukaryota</taxon>
        <taxon>Metazoa</taxon>
        <taxon>Ecdysozoa</taxon>
        <taxon>Arthropoda</taxon>
        <taxon>Hexapoda</taxon>
        <taxon>Insecta</taxon>
        <taxon>Pterygota</taxon>
        <taxon>Neoptera</taxon>
        <taxon>Endopterygota</taxon>
        <taxon>Diptera</taxon>
        <taxon>Nematocera</taxon>
        <taxon>Psychodoidea</taxon>
        <taxon>Psychodidae</taxon>
        <taxon>Nyssomyia</taxon>
    </lineage>
</organism>
<keyword evidence="3 11" id="KW-0723">Serine/threonine-protein kinase</keyword>
<evidence type="ECO:0000313" key="13">
    <source>
        <dbReference type="EMBL" id="JAV07086.1"/>
    </source>
</evidence>
<reference evidence="13" key="1">
    <citation type="submission" date="2016-12" db="EMBL/GenBank/DDBJ databases">
        <title>An insight into the sialome and mialome of the sand fly, Nyssomyia neivai.</title>
        <authorList>
            <person name="Sebastian V."/>
            <person name="Goulart T.M."/>
            <person name="Oliveira W."/>
            <person name="Calvo E."/>
            <person name="Oliveira L.F."/>
            <person name="Pinto M.C."/>
            <person name="Rosselino A.M."/>
            <person name="Ribeiro J.M."/>
        </authorList>
    </citation>
    <scope>NUCLEOTIDE SEQUENCE</scope>
</reference>
<evidence type="ECO:0000256" key="1">
    <source>
        <dbReference type="ARBA" id="ARBA00008718"/>
    </source>
</evidence>
<dbReference type="SMART" id="SM00220">
    <property type="entry name" value="S_TKc"/>
    <property type="match status" value="1"/>
</dbReference>
<dbReference type="PROSITE" id="PS50011">
    <property type="entry name" value="PROTEIN_KINASE_DOM"/>
    <property type="match status" value="1"/>
</dbReference>
<comment type="catalytic activity">
    <reaction evidence="8">
        <text>L-threonyl-[protein] + ATP = O-phospho-L-threonyl-[protein] + ADP + H(+)</text>
        <dbReference type="Rhea" id="RHEA:46608"/>
        <dbReference type="Rhea" id="RHEA-COMP:11060"/>
        <dbReference type="Rhea" id="RHEA-COMP:11605"/>
        <dbReference type="ChEBI" id="CHEBI:15378"/>
        <dbReference type="ChEBI" id="CHEBI:30013"/>
        <dbReference type="ChEBI" id="CHEBI:30616"/>
        <dbReference type="ChEBI" id="CHEBI:61977"/>
        <dbReference type="ChEBI" id="CHEBI:456216"/>
        <dbReference type="EC" id="2.7.11.1"/>
    </reaction>
</comment>
<dbReference type="AlphaFoldDB" id="A0A1L8DKU7"/>
<evidence type="ECO:0000256" key="8">
    <source>
        <dbReference type="ARBA" id="ARBA00047899"/>
    </source>
</evidence>
<dbReference type="PANTHER" id="PTHR27001">
    <property type="entry name" value="OS01G0253100 PROTEIN"/>
    <property type="match status" value="1"/>
</dbReference>
<comment type="catalytic activity">
    <reaction evidence="9">
        <text>L-seryl-[protein] + ATP = O-phospho-L-seryl-[protein] + ADP + H(+)</text>
        <dbReference type="Rhea" id="RHEA:17989"/>
        <dbReference type="Rhea" id="RHEA-COMP:9863"/>
        <dbReference type="Rhea" id="RHEA-COMP:11604"/>
        <dbReference type="ChEBI" id="CHEBI:15378"/>
        <dbReference type="ChEBI" id="CHEBI:29999"/>
        <dbReference type="ChEBI" id="CHEBI:30616"/>
        <dbReference type="ChEBI" id="CHEBI:83421"/>
        <dbReference type="ChEBI" id="CHEBI:456216"/>
        <dbReference type="EC" id="2.7.11.1"/>
    </reaction>
</comment>
<dbReference type="GO" id="GO:0007165">
    <property type="term" value="P:signal transduction"/>
    <property type="evidence" value="ECO:0007669"/>
    <property type="project" value="InterPro"/>
</dbReference>
<dbReference type="SUPFAM" id="SSF47986">
    <property type="entry name" value="DEATH domain"/>
    <property type="match status" value="1"/>
</dbReference>
<dbReference type="Pfam" id="PF00531">
    <property type="entry name" value="Death"/>
    <property type="match status" value="1"/>
</dbReference>
<dbReference type="InterPro" id="IPR011009">
    <property type="entry name" value="Kinase-like_dom_sf"/>
</dbReference>
<dbReference type="Gene3D" id="1.10.510.10">
    <property type="entry name" value="Transferase(Phosphotransferase) domain 1"/>
    <property type="match status" value="1"/>
</dbReference>
<dbReference type="PROSITE" id="PS00107">
    <property type="entry name" value="PROTEIN_KINASE_ATP"/>
    <property type="match status" value="1"/>
</dbReference>
<evidence type="ECO:0000259" key="12">
    <source>
        <dbReference type="PROSITE" id="PS50011"/>
    </source>
</evidence>
<evidence type="ECO:0000256" key="5">
    <source>
        <dbReference type="ARBA" id="ARBA00022741"/>
    </source>
</evidence>
<evidence type="ECO:0000256" key="6">
    <source>
        <dbReference type="ARBA" id="ARBA00022777"/>
    </source>
</evidence>
<dbReference type="InterPro" id="IPR011029">
    <property type="entry name" value="DEATH-like_dom_sf"/>
</dbReference>
<evidence type="ECO:0000256" key="9">
    <source>
        <dbReference type="ARBA" id="ARBA00048679"/>
    </source>
</evidence>
<dbReference type="InterPro" id="IPR000719">
    <property type="entry name" value="Prot_kinase_dom"/>
</dbReference>
<dbReference type="InterPro" id="IPR008271">
    <property type="entry name" value="Ser/Thr_kinase_AS"/>
</dbReference>
<evidence type="ECO:0000256" key="4">
    <source>
        <dbReference type="ARBA" id="ARBA00022679"/>
    </source>
</evidence>
<dbReference type="Gene3D" id="1.10.533.10">
    <property type="entry name" value="Death Domain, Fas"/>
    <property type="match status" value="1"/>
</dbReference>
<protein>
    <recommendedName>
        <fullName evidence="2">non-specific serine/threonine protein kinase</fullName>
        <ecNumber evidence="2">2.7.11.1</ecNumber>
    </recommendedName>
</protein>
<proteinExistence type="inferred from homology"/>
<feature type="domain" description="Protein kinase" evidence="12">
    <location>
        <begin position="197"/>
        <end position="478"/>
    </location>
</feature>
<keyword evidence="6" id="KW-0418">Kinase</keyword>
<keyword evidence="7 10" id="KW-0067">ATP-binding</keyword>
<name>A0A1L8DKU7_9DIPT</name>
<dbReference type="InterPro" id="IPR017441">
    <property type="entry name" value="Protein_kinase_ATP_BS"/>
</dbReference>
<dbReference type="CDD" id="cd14066">
    <property type="entry name" value="STKc_IRAK"/>
    <property type="match status" value="1"/>
</dbReference>
<accession>A0A1L8DKU7</accession>
<dbReference type="CDD" id="cd08307">
    <property type="entry name" value="Death_Pelle"/>
    <property type="match status" value="1"/>
</dbReference>
<dbReference type="Pfam" id="PF00069">
    <property type="entry name" value="Pkinase"/>
    <property type="match status" value="1"/>
</dbReference>
<dbReference type="EMBL" id="GFDF01006998">
    <property type="protein sequence ID" value="JAV07086.1"/>
    <property type="molecule type" value="Transcribed_RNA"/>
</dbReference>
<keyword evidence="5 10" id="KW-0547">Nucleotide-binding</keyword>
<evidence type="ECO:0000256" key="7">
    <source>
        <dbReference type="ARBA" id="ARBA00022840"/>
    </source>
</evidence>
<dbReference type="EC" id="2.7.11.1" evidence="2"/>
<feature type="binding site" evidence="10">
    <location>
        <position position="225"/>
    </location>
    <ligand>
        <name>ATP</name>
        <dbReference type="ChEBI" id="CHEBI:30616"/>
    </ligand>
</feature>
<comment type="similarity">
    <text evidence="1">Belongs to the protein kinase superfamily. TKL Ser/Thr protein kinase family. Pelle subfamily.</text>
</comment>
<dbReference type="InterPro" id="IPR000488">
    <property type="entry name" value="Death_dom"/>
</dbReference>
<dbReference type="GO" id="GO:0045087">
    <property type="term" value="P:innate immune response"/>
    <property type="evidence" value="ECO:0007669"/>
    <property type="project" value="UniProtKB-ARBA"/>
</dbReference>
<sequence length="480" mass="54393">MASGISMDIYLYNMPPEERENLCHILDDNDVWRDLALNHMGYKKTDLQEIKRQMQLGNSPADELLTMWGDQNHTITELFVLLSRMQQYVAMSAIKDLVDRRYHRMIYSGQPDLSALLRNHSLKEKSPVTEEEKRADAHKKCTNGKILNCHQNAISIENNEEQDGDSSQGVDMKNFTDYASTIPKIDYQELVDATHNWSDKNILGKGGFGTVYKGTWKFTAVAIKKIENRGTGNADANKIQMQQSLNELKYLNSCRHDNILPLYGYSVNGDEPCLVYQLMTGGSLEQRLFSGPQSVSLMWTQRINIAKGTARGLQYLHTFKEKPLIHGDIKPANILLDPCCQPRIGDFGLAREGPNADNTAMEVSRVYGTKPYLPTEFMRNRILSTKVDTFSFGVMLFELVTGLRAYDHKRANKFLTDHIIAADKENVSIDQLIDQSCPADADVKKASSMIIQLGRFCIADKPEERPEMVKVLSFFDTICL</sequence>
<dbReference type="PANTHER" id="PTHR27001:SF939">
    <property type="entry name" value="INTERLEUKIN 1 RECEPTOR ASSOCIATED KINASE 1"/>
    <property type="match status" value="1"/>
</dbReference>